<proteinExistence type="predicted"/>
<evidence type="ECO:0000256" key="1">
    <source>
        <dbReference type="SAM" id="SignalP"/>
    </source>
</evidence>
<dbReference type="Proteomes" id="UP001268651">
    <property type="component" value="Unassembled WGS sequence"/>
</dbReference>
<feature type="chain" id="PRO_5045882820" description="DUF4251 domain-containing protein" evidence="1">
    <location>
        <begin position="20"/>
        <end position="177"/>
    </location>
</feature>
<keyword evidence="1" id="KW-0732">Signal</keyword>
<gene>
    <name evidence="2" type="ORF">RXV94_05485</name>
</gene>
<feature type="signal peptide" evidence="1">
    <location>
        <begin position="1"/>
        <end position="19"/>
    </location>
</feature>
<dbReference type="RefSeq" id="WP_316661492.1">
    <property type="nucleotide sequence ID" value="NZ_JAWHTF010000002.1"/>
</dbReference>
<evidence type="ECO:0000313" key="3">
    <source>
        <dbReference type="Proteomes" id="UP001268651"/>
    </source>
</evidence>
<evidence type="ECO:0008006" key="4">
    <source>
        <dbReference type="Google" id="ProtNLM"/>
    </source>
</evidence>
<comment type="caution">
    <text evidence="2">The sequence shown here is derived from an EMBL/GenBank/DDBJ whole genome shotgun (WGS) entry which is preliminary data.</text>
</comment>
<dbReference type="SUPFAM" id="SSF160574">
    <property type="entry name" value="BT0923-like"/>
    <property type="match status" value="1"/>
</dbReference>
<keyword evidence="3" id="KW-1185">Reference proteome</keyword>
<dbReference type="EMBL" id="JAWHTF010000002">
    <property type="protein sequence ID" value="MDU8885602.1"/>
    <property type="molecule type" value="Genomic_DNA"/>
</dbReference>
<protein>
    <recommendedName>
        <fullName evidence="4">DUF4251 domain-containing protein</fullName>
    </recommendedName>
</protein>
<organism evidence="2 3">
    <name type="scientific">Gilvirhabdus luticola</name>
    <dbReference type="NCBI Taxonomy" id="3079858"/>
    <lineage>
        <taxon>Bacteria</taxon>
        <taxon>Pseudomonadati</taxon>
        <taxon>Bacteroidota</taxon>
        <taxon>Flavobacteriia</taxon>
        <taxon>Flavobacteriales</taxon>
        <taxon>Flavobacteriaceae</taxon>
        <taxon>Gilvirhabdus</taxon>
    </lineage>
</organism>
<accession>A0ABU3U5C3</accession>
<dbReference type="Gene3D" id="3.10.450.360">
    <property type="match status" value="1"/>
</dbReference>
<name>A0ABU3U5C3_9FLAO</name>
<evidence type="ECO:0000313" key="2">
    <source>
        <dbReference type="EMBL" id="MDU8885602.1"/>
    </source>
</evidence>
<reference evidence="2 3" key="1">
    <citation type="submission" date="2023-10" db="EMBL/GenBank/DDBJ databases">
        <title>Marimonas sp. nov. isolated from tidal mud flat.</title>
        <authorList>
            <person name="Jaincy N.J."/>
            <person name="Srinivasan S."/>
            <person name="Lee S.-S."/>
        </authorList>
    </citation>
    <scope>NUCLEOTIDE SEQUENCE [LARGE SCALE GENOMIC DNA]</scope>
    <source>
        <strain evidence="2 3">MJ-SS3</strain>
    </source>
</reference>
<sequence length="177" mass="20321">MKTLFLTFISLISLLNLQAQELAMANLTSNLDSFIGNRNLTKSNSTYFFAVNNFELPKVVKELQADARNYNIKEAKVYESSEPAVYNVKLKKGKHTLNLTYNNNGQILNSKEVYKNIALPVNLRVKLSKKFPDWIFSKTKLTISFNHNNETQLIYNITLQKNNDIKELTINDKGELI</sequence>